<accession>L8WYX3</accession>
<protein>
    <submittedName>
        <fullName evidence="1">Uncharacterized protein</fullName>
    </submittedName>
</protein>
<dbReference type="HOGENOM" id="CLU_3320304_0_0_1"/>
<dbReference type="EMBL" id="AFRT01001036">
    <property type="protein sequence ID" value="ELU41574.1"/>
    <property type="molecule type" value="Genomic_DNA"/>
</dbReference>
<name>L8WYX3_THACA</name>
<proteinExistence type="predicted"/>
<dbReference type="AlphaFoldDB" id="L8WYX3"/>
<gene>
    <name evidence="1" type="ORF">AG1IA_04397</name>
</gene>
<evidence type="ECO:0000313" key="2">
    <source>
        <dbReference type="Proteomes" id="UP000011668"/>
    </source>
</evidence>
<sequence length="39" mass="4044">MLDMRLGPSRVGGTAGMGRGANASYVALVRGAPWAARRI</sequence>
<evidence type="ECO:0000313" key="1">
    <source>
        <dbReference type="EMBL" id="ELU41574.1"/>
    </source>
</evidence>
<organism evidence="1 2">
    <name type="scientific">Thanatephorus cucumeris (strain AG1-IA)</name>
    <name type="common">Rice sheath blight fungus</name>
    <name type="synonym">Rhizoctonia solani</name>
    <dbReference type="NCBI Taxonomy" id="983506"/>
    <lineage>
        <taxon>Eukaryota</taxon>
        <taxon>Fungi</taxon>
        <taxon>Dikarya</taxon>
        <taxon>Basidiomycota</taxon>
        <taxon>Agaricomycotina</taxon>
        <taxon>Agaricomycetes</taxon>
        <taxon>Cantharellales</taxon>
        <taxon>Ceratobasidiaceae</taxon>
        <taxon>Rhizoctonia</taxon>
        <taxon>Rhizoctonia solani AG-1</taxon>
    </lineage>
</organism>
<reference evidence="1 2" key="1">
    <citation type="journal article" date="2013" name="Nat. Commun.">
        <title>The evolution and pathogenic mechanisms of the rice sheath blight pathogen.</title>
        <authorList>
            <person name="Zheng A."/>
            <person name="Lin R."/>
            <person name="Xu L."/>
            <person name="Qin P."/>
            <person name="Tang C."/>
            <person name="Ai P."/>
            <person name="Zhang D."/>
            <person name="Liu Y."/>
            <person name="Sun Z."/>
            <person name="Feng H."/>
            <person name="Wang Y."/>
            <person name="Chen Y."/>
            <person name="Liang X."/>
            <person name="Fu R."/>
            <person name="Li Q."/>
            <person name="Zhang J."/>
            <person name="Yu X."/>
            <person name="Xie Z."/>
            <person name="Ding L."/>
            <person name="Guan P."/>
            <person name="Tang J."/>
            <person name="Liang Y."/>
            <person name="Wang S."/>
            <person name="Deng Q."/>
            <person name="Li S."/>
            <person name="Zhu J."/>
            <person name="Wang L."/>
            <person name="Liu H."/>
            <person name="Li P."/>
        </authorList>
    </citation>
    <scope>NUCLEOTIDE SEQUENCE [LARGE SCALE GENOMIC DNA]</scope>
    <source>
        <strain evidence="2">AG-1 IA</strain>
    </source>
</reference>
<keyword evidence="2" id="KW-1185">Reference proteome</keyword>
<dbReference type="Proteomes" id="UP000011668">
    <property type="component" value="Unassembled WGS sequence"/>
</dbReference>
<comment type="caution">
    <text evidence="1">The sequence shown here is derived from an EMBL/GenBank/DDBJ whole genome shotgun (WGS) entry which is preliminary data.</text>
</comment>